<dbReference type="Pfam" id="PF00613">
    <property type="entry name" value="PI3Ka"/>
    <property type="match status" value="1"/>
</dbReference>
<gene>
    <name evidence="11" type="ORF">IE81DRAFT_223649</name>
</gene>
<comment type="catalytic activity">
    <reaction evidence="1">
        <text>a 1,2-diacyl-sn-glycero-3-phospho-(1D-myo-inositol) + ATP = a 1,2-diacyl-sn-glycero-3-phospho-(1D-myo-inositol 4-phosphate) + ADP + H(+)</text>
        <dbReference type="Rhea" id="RHEA:19877"/>
        <dbReference type="ChEBI" id="CHEBI:15378"/>
        <dbReference type="ChEBI" id="CHEBI:30616"/>
        <dbReference type="ChEBI" id="CHEBI:57880"/>
        <dbReference type="ChEBI" id="CHEBI:58178"/>
        <dbReference type="ChEBI" id="CHEBI:456216"/>
        <dbReference type="EC" id="2.7.1.67"/>
    </reaction>
</comment>
<dbReference type="GO" id="GO:0048015">
    <property type="term" value="P:phosphatidylinositol-mediated signaling"/>
    <property type="evidence" value="ECO:0007669"/>
    <property type="project" value="TreeGrafter"/>
</dbReference>
<dbReference type="SUPFAM" id="SSF48371">
    <property type="entry name" value="ARM repeat"/>
    <property type="match status" value="1"/>
</dbReference>
<dbReference type="GO" id="GO:0046854">
    <property type="term" value="P:phosphatidylinositol phosphate biosynthetic process"/>
    <property type="evidence" value="ECO:0007669"/>
    <property type="project" value="InterPro"/>
</dbReference>
<evidence type="ECO:0000256" key="4">
    <source>
        <dbReference type="ARBA" id="ARBA00022679"/>
    </source>
</evidence>
<dbReference type="GO" id="GO:0005886">
    <property type="term" value="C:plasma membrane"/>
    <property type="evidence" value="ECO:0007669"/>
    <property type="project" value="TreeGrafter"/>
</dbReference>
<dbReference type="SMART" id="SM00145">
    <property type="entry name" value="PI3Ka"/>
    <property type="match status" value="1"/>
</dbReference>
<evidence type="ECO:0000313" key="12">
    <source>
        <dbReference type="Proteomes" id="UP000245783"/>
    </source>
</evidence>
<reference evidence="11 12" key="1">
    <citation type="journal article" date="2018" name="Mol. Biol. Evol.">
        <title>Broad Genomic Sampling Reveals a Smut Pathogenic Ancestry of the Fungal Clade Ustilaginomycotina.</title>
        <authorList>
            <person name="Kijpornyongpan T."/>
            <person name="Mondo S.J."/>
            <person name="Barry K."/>
            <person name="Sandor L."/>
            <person name="Lee J."/>
            <person name="Lipzen A."/>
            <person name="Pangilinan J."/>
            <person name="LaButti K."/>
            <person name="Hainaut M."/>
            <person name="Henrissat B."/>
            <person name="Grigoriev I.V."/>
            <person name="Spatafora J.W."/>
            <person name="Aime M.C."/>
        </authorList>
    </citation>
    <scope>NUCLEOTIDE SEQUENCE [LARGE SCALE GENOMIC DNA]</scope>
    <source>
        <strain evidence="11 12">MCA 4658</strain>
    </source>
</reference>
<name>A0A316W571_9BASI</name>
<dbReference type="InterPro" id="IPR045495">
    <property type="entry name" value="PI4K_N"/>
</dbReference>
<dbReference type="GO" id="GO:0005737">
    <property type="term" value="C:cytoplasm"/>
    <property type="evidence" value="ECO:0007669"/>
    <property type="project" value="TreeGrafter"/>
</dbReference>
<evidence type="ECO:0000256" key="1">
    <source>
        <dbReference type="ARBA" id="ARBA00001686"/>
    </source>
</evidence>
<evidence type="ECO:0000256" key="2">
    <source>
        <dbReference type="ARBA" id="ARBA00006209"/>
    </source>
</evidence>
<sequence>MDSLDLPTHQLILDELALNLADHVSAGKLDPSEPATVFFANASSSKSKTSSGIHLSASAARTQISLALFASSISSASLSTTHTVDEATDEHLSPVLEELVKHAKALSSVNIEEGMNLIDWPLPDQLAFALTSALLNIARNAPQHRQSALDAVLVLAENLAVGLSASSGSTHAVATRLVPAFHGFYRALASVPFSWSIAEFARLAVALTPITTATGSTKRLNDALLTLPEQSAARAQADRATRRKPKKPTVRPREDDDDDARSVGSVDTFFSGDESLDADNEPVTGGFSLESDDGEHIDYRNSLLAHYRRLGRPLSGHLVLCGAIEALSCVLAQCLATHASPPISSFADYQKQGLDQQSIDPARAVRADRFDLVGDQPSAARHAGEHVGDATAKAWAALMRFPVKDPRKEPQQPQAANGQSQQNGAGSGFLSSLPLVGSNSNTAAFGNGDAAGPTTASVSQGVLAALRFGSRVYHDLQRFIESEGAKRGELFIDVYALEILSEALKLGALASIAQTRISHASVDSHTLVRVRTLLSEGAVVYEPVVQSAALQSVAALVRNYPNLGLAMTTQLRRFVTSPLAMFELDEASVAAGNASIVSPHIDTSSPSLGVVTNPVLASAAKCLAICVTSSQNDDLLISTMYTLLNYLGKDSATGGFAAGGAAGSAVSVRSGISRAVTGRDFGSTIGGQAGQAGARTTAQKRLINSSTIAIVSRLALEVNKPDVTALTISMLLQRLRTADEVAEGAILAQLVPLALAGPKSSYLDVVRAFSHASRSAVTGGADRRASSDILAAQLRLARALDRLQEDAETPSEGTKPDADEDSDAERTAGRKELYLVELLQLYAEKGMQLQTSVGSGKASKEETSELTADLAALLPVIAAVLEHDDLRPHEHPTPELVSHFRNLWFLSVIFGVATPGEQPALTGASRSSRTLRTGVLAHALGDPSPVAEALGTISLKTPALVPETSHNYVESDLEFNSVLKRDFSSAALDKQRKNLSALIPSHASEVSKLAFPQVTFLNTIYSLECTRSAMGHPTMILWYFINAGLNASSLAKPMEGIADQVINSFIKDLSQQVSEHKVQPRVSEEVKRLFVASCHRVEKVRSVSRRFLDRLVPSYPSLLCDQDVVVAMLEILTLLRQGCEGQWRDEYAPIYHFRSERAGLSFDLTDSYPQREEILSSFLQRTRSYLQLLLARAPVELQSILNRYLSTFDDNELPGYSEMGKSIALDFSRAMPTSGPQDAFLPTLGGWRADASSSFVGELSAKSTYLGEMTGVHLALTKGLVELQKDPSSNFSQDSLAEVKRQLTTLQASLVEGAPPPPFAEIRRLLYRSAALAVALPHADFDILHFIVAIPLRVFTPAAVTTASHVWTWIIGERPELETKVMVEASIGWAATIKSRRGLFSNALDAEHPLLKKTEMSAFDRKEVQRERERATKLFAPHLTLIRLMSSRFQAFRYRDAAMVLTLVRLLQRSAQAADHMSTHALSREVRFALLVFGFRVIQESRLDGLVEYQLRDALYRIAFSWFALSPQWIFGSSRMQVAAEIALMRELLQILAADKQRSTFVVTSFPPAMEGVRLPGNLTASDAKRAMDDKRVLLQLLVEDELGRAVVWNNPLKESSRDPDFAGELGASMTDSKWASMVRLAWRINPHVAVQMAIRIHSPSVEKEAGRLVRAQPHKVVRSREALNLLIEDHLQLAQSESADLKWLLYWAPVTPVELVNLFQPVYGNNGLLLQYAMRALEQHPVSLTFFYVPQIVQALRDDAYGYVEHFIFQTSKISQLFCHQIIWNMKANSYKDDNGEVPDPMKPTLDRMVDLIVAALSGEARSFYNREFGFFNEVTGISGKLKPYIKKSKAEKKGKIDEEVAKIEVDPGVYLPSNPDGVVVDIARKSGRPLQSHAKAPFMLTFKVHRDVTESQQDEEVAPGAASAANVTGGKTTGVDVWQMAIFKVGDDCRQDVLALQCVAQLKNIFASAGLDLYLNPYRVTATGPGMGVIDVVPNATSRDEMGRAQVNELSAFFIQRYGNRDSIAFQQARQNFVSSMAAYSLMCHILNVKDRHNGNIMVDGDGHIVHIDYGFLLDSGPGGMQFEPQFKLTNEFVNLMGEEGLKTFSSMFVRGFLALRSYAEPLIDMCTLMAGADLGCYKGNPTQALARLRQRFALHLNERAAAEYAIELINEVKGSIRSRAYDELQRVTNQIPYAK</sequence>
<dbReference type="InterPro" id="IPR001263">
    <property type="entry name" value="PI3K_accessory_dom"/>
</dbReference>
<dbReference type="Pfam" id="PF00454">
    <property type="entry name" value="PI3_PI4_kinase"/>
    <property type="match status" value="1"/>
</dbReference>
<evidence type="ECO:0000256" key="6">
    <source>
        <dbReference type="ARBA" id="ARBA00022777"/>
    </source>
</evidence>
<dbReference type="InterPro" id="IPR036940">
    <property type="entry name" value="PI3/4_kinase_cat_sf"/>
</dbReference>
<evidence type="ECO:0000256" key="3">
    <source>
        <dbReference type="ARBA" id="ARBA00012169"/>
    </source>
</evidence>
<keyword evidence="7" id="KW-0067">ATP-binding</keyword>
<dbReference type="InterPro" id="IPR042236">
    <property type="entry name" value="PI3K_accessory_sf"/>
</dbReference>
<organism evidence="11 12">
    <name type="scientific">Ceraceosorus guamensis</name>
    <dbReference type="NCBI Taxonomy" id="1522189"/>
    <lineage>
        <taxon>Eukaryota</taxon>
        <taxon>Fungi</taxon>
        <taxon>Dikarya</taxon>
        <taxon>Basidiomycota</taxon>
        <taxon>Ustilaginomycotina</taxon>
        <taxon>Exobasidiomycetes</taxon>
        <taxon>Ceraceosorales</taxon>
        <taxon>Ceraceosoraceae</taxon>
        <taxon>Ceraceosorus</taxon>
    </lineage>
</organism>
<dbReference type="InterPro" id="IPR011009">
    <property type="entry name" value="Kinase-like_dom_sf"/>
</dbReference>
<dbReference type="GO" id="GO:0004430">
    <property type="term" value="F:1-phosphatidylinositol 4-kinase activity"/>
    <property type="evidence" value="ECO:0007669"/>
    <property type="project" value="UniProtKB-EC"/>
</dbReference>
<dbReference type="InterPro" id="IPR016024">
    <property type="entry name" value="ARM-type_fold"/>
</dbReference>
<dbReference type="EMBL" id="KZ819357">
    <property type="protein sequence ID" value="PWN44959.1"/>
    <property type="molecule type" value="Genomic_DNA"/>
</dbReference>
<dbReference type="PANTHER" id="PTHR10048">
    <property type="entry name" value="PHOSPHATIDYLINOSITOL KINASE"/>
    <property type="match status" value="1"/>
</dbReference>
<dbReference type="Proteomes" id="UP000245783">
    <property type="component" value="Unassembled WGS sequence"/>
</dbReference>
<proteinExistence type="inferred from homology"/>
<dbReference type="PROSITE" id="PS50290">
    <property type="entry name" value="PI3_4_KINASE_3"/>
    <property type="match status" value="1"/>
</dbReference>
<feature type="domain" description="PIK helical" evidence="10">
    <location>
        <begin position="1635"/>
        <end position="1813"/>
    </location>
</feature>
<evidence type="ECO:0000256" key="5">
    <source>
        <dbReference type="ARBA" id="ARBA00022741"/>
    </source>
</evidence>
<dbReference type="Gene3D" id="3.30.1010.10">
    <property type="entry name" value="Phosphatidylinositol 3-kinase Catalytic Subunit, Chain A, domain 4"/>
    <property type="match status" value="1"/>
</dbReference>
<dbReference type="PROSITE" id="PS51545">
    <property type="entry name" value="PIK_HELICAL"/>
    <property type="match status" value="1"/>
</dbReference>
<dbReference type="FunFam" id="1.25.40.70:FF:000011">
    <property type="entry name" value="Phosphatidylinositol 4-kinase alpha"/>
    <property type="match status" value="1"/>
</dbReference>
<evidence type="ECO:0000256" key="8">
    <source>
        <dbReference type="SAM" id="MobiDB-lite"/>
    </source>
</evidence>
<accession>A0A316W571</accession>
<protein>
    <recommendedName>
        <fullName evidence="3">1-phosphatidylinositol 4-kinase</fullName>
        <ecNumber evidence="3">2.7.1.67</ecNumber>
    </recommendedName>
</protein>
<evidence type="ECO:0000259" key="9">
    <source>
        <dbReference type="PROSITE" id="PS50290"/>
    </source>
</evidence>
<dbReference type="InParanoid" id="A0A316W571"/>
<dbReference type="OrthoDB" id="10264149at2759"/>
<dbReference type="Pfam" id="PF19274">
    <property type="entry name" value="PI4K_N"/>
    <property type="match status" value="2"/>
</dbReference>
<dbReference type="FunCoup" id="A0A316W571">
    <property type="interactions" value="211"/>
</dbReference>
<evidence type="ECO:0000259" key="10">
    <source>
        <dbReference type="PROSITE" id="PS51545"/>
    </source>
</evidence>
<keyword evidence="12" id="KW-1185">Reference proteome</keyword>
<dbReference type="STRING" id="1522189.A0A316W571"/>
<dbReference type="InterPro" id="IPR000403">
    <property type="entry name" value="PI3/4_kinase_cat_dom"/>
</dbReference>
<evidence type="ECO:0000313" key="11">
    <source>
        <dbReference type="EMBL" id="PWN44959.1"/>
    </source>
</evidence>
<dbReference type="Gene3D" id="1.10.1070.11">
    <property type="entry name" value="Phosphatidylinositol 3-/4-kinase, catalytic domain"/>
    <property type="match status" value="1"/>
</dbReference>
<dbReference type="RefSeq" id="XP_025372119.1">
    <property type="nucleotide sequence ID" value="XM_025511068.1"/>
</dbReference>
<keyword evidence="5" id="KW-0547">Nucleotide-binding</keyword>
<dbReference type="PANTHER" id="PTHR10048:SF15">
    <property type="entry name" value="PHOSPHATIDYLINOSITOL 4-KINASE ALPHA"/>
    <property type="match status" value="1"/>
</dbReference>
<dbReference type="PROSITE" id="PS00916">
    <property type="entry name" value="PI3_4_KINASE_2"/>
    <property type="match status" value="1"/>
</dbReference>
<dbReference type="PROSITE" id="PS00915">
    <property type="entry name" value="PI3_4_KINASE_1"/>
    <property type="match status" value="1"/>
</dbReference>
<dbReference type="SUPFAM" id="SSF56112">
    <property type="entry name" value="Protein kinase-like (PK-like)"/>
    <property type="match status" value="1"/>
</dbReference>
<dbReference type="InterPro" id="IPR015433">
    <property type="entry name" value="PI3/4_kinase"/>
</dbReference>
<evidence type="ECO:0000256" key="7">
    <source>
        <dbReference type="ARBA" id="ARBA00022840"/>
    </source>
</evidence>
<dbReference type="EC" id="2.7.1.67" evidence="3"/>
<feature type="compositionally biased region" description="Basic residues" evidence="8">
    <location>
        <begin position="241"/>
        <end position="250"/>
    </location>
</feature>
<dbReference type="Gene3D" id="1.25.40.70">
    <property type="entry name" value="Phosphatidylinositol 3-kinase, accessory domain (PIK)"/>
    <property type="match status" value="1"/>
</dbReference>
<dbReference type="InterPro" id="IPR018936">
    <property type="entry name" value="PI3/4_kinase_CS"/>
</dbReference>
<dbReference type="CDD" id="cd05167">
    <property type="entry name" value="PI4Kc_III_alpha"/>
    <property type="match status" value="1"/>
</dbReference>
<comment type="similarity">
    <text evidence="2">Belongs to the PI3/PI4-kinase family. Type III PI4K subfamily.</text>
</comment>
<feature type="region of interest" description="Disordered" evidence="8">
    <location>
        <begin position="231"/>
        <end position="289"/>
    </location>
</feature>
<keyword evidence="4" id="KW-0808">Transferase</keyword>
<dbReference type="FunFam" id="3.30.1010.10:FF:000014">
    <property type="entry name" value="Phosphatidylinositol 4-kinase STT4"/>
    <property type="match status" value="1"/>
</dbReference>
<feature type="domain" description="PI3K/PI4K catalytic" evidence="9">
    <location>
        <begin position="1913"/>
        <end position="2180"/>
    </location>
</feature>
<dbReference type="SMART" id="SM00146">
    <property type="entry name" value="PI3Kc"/>
    <property type="match status" value="1"/>
</dbReference>
<keyword evidence="6" id="KW-0418">Kinase</keyword>
<dbReference type="GO" id="GO:0005524">
    <property type="term" value="F:ATP binding"/>
    <property type="evidence" value="ECO:0007669"/>
    <property type="project" value="UniProtKB-KW"/>
</dbReference>
<feature type="region of interest" description="Disordered" evidence="8">
    <location>
        <begin position="803"/>
        <end position="826"/>
    </location>
</feature>
<dbReference type="GeneID" id="37032938"/>